<keyword evidence="1" id="KW-1133">Transmembrane helix</keyword>
<organism>
    <name type="scientific">Branchiostoma floridae</name>
    <name type="common">Florida lancelet</name>
    <name type="synonym">Amphioxus</name>
    <dbReference type="NCBI Taxonomy" id="7739"/>
    <lineage>
        <taxon>Eukaryota</taxon>
        <taxon>Metazoa</taxon>
        <taxon>Chordata</taxon>
        <taxon>Cephalochordata</taxon>
        <taxon>Leptocardii</taxon>
        <taxon>Amphioxiformes</taxon>
        <taxon>Branchiostomatidae</taxon>
        <taxon>Branchiostoma</taxon>
    </lineage>
</organism>
<evidence type="ECO:0000256" key="1">
    <source>
        <dbReference type="SAM" id="Phobius"/>
    </source>
</evidence>
<dbReference type="EMBL" id="GG666594">
    <property type="protein sequence ID" value="EEN51088.1"/>
    <property type="molecule type" value="Genomic_DNA"/>
</dbReference>
<keyword evidence="1" id="KW-0812">Transmembrane</keyword>
<accession>C3Z8I3</accession>
<keyword evidence="1" id="KW-0472">Membrane</keyword>
<gene>
    <name evidence="2" type="ORF">BRAFLDRAFT_90187</name>
</gene>
<feature type="transmembrane region" description="Helical" evidence="1">
    <location>
        <begin position="34"/>
        <end position="53"/>
    </location>
</feature>
<dbReference type="SUPFAM" id="SSF53850">
    <property type="entry name" value="Periplasmic binding protein-like II"/>
    <property type="match status" value="1"/>
</dbReference>
<proteinExistence type="predicted"/>
<dbReference type="PANTHER" id="PTHR35936:SF19">
    <property type="entry name" value="AMINO-ACID-BINDING PROTEIN YXEM-RELATED"/>
    <property type="match status" value="1"/>
</dbReference>
<dbReference type="AlphaFoldDB" id="C3Z8I3"/>
<dbReference type="InParanoid" id="C3Z8I3"/>
<dbReference type="PANTHER" id="PTHR35936">
    <property type="entry name" value="MEMBRANE-BOUND LYTIC MUREIN TRANSGLYCOSYLASE F"/>
    <property type="match status" value="1"/>
</dbReference>
<name>C3Z8I3_BRAFL</name>
<sequence>MRKLDEEATASTADIRAVIPPDRAQNSGLSLPTMLLGALCVLLAIIAIVLAAVSMNRQNVFNLGPAQTAAGGGSDAQVAGKTWLVMIGHDYGAHEYIDVQGNLAGYHHDLIREVCEAAGINCRTVWDSYPNCWDSQAGQHGRGGQGAGKVRLNCRTVWDSYPNCWDSQAGQHGRGGQGLMNGWYDACTGWSRTRLRDGTFSFSKAFLPTHTSAFYVRRGNPGNFDVDDISGKKIVFLDGWVDDEKCLARQRSITGSVLPVDKIVHVADTDKFMEQISTGQVDAGWAANTLISQGYYNGTILQLLAPTSPEQCMLDGSAMMSRKDNNFTIYWNQGFDKLVESGRFTRLCSEAAQRYGRVGTVACLNV</sequence>
<dbReference type="eggNOG" id="ENOG502SAMG">
    <property type="taxonomic scope" value="Eukaryota"/>
</dbReference>
<protein>
    <submittedName>
        <fullName evidence="2">Uncharacterized protein</fullName>
    </submittedName>
</protein>
<reference evidence="2" key="1">
    <citation type="journal article" date="2008" name="Nature">
        <title>The amphioxus genome and the evolution of the chordate karyotype.</title>
        <authorList>
            <consortium name="US DOE Joint Genome Institute (JGI-PGF)"/>
            <person name="Putnam N.H."/>
            <person name="Butts T."/>
            <person name="Ferrier D.E.K."/>
            <person name="Furlong R.F."/>
            <person name="Hellsten U."/>
            <person name="Kawashima T."/>
            <person name="Robinson-Rechavi M."/>
            <person name="Shoguchi E."/>
            <person name="Terry A."/>
            <person name="Yu J.-K."/>
            <person name="Benito-Gutierrez E.L."/>
            <person name="Dubchak I."/>
            <person name="Garcia-Fernandez J."/>
            <person name="Gibson-Brown J.J."/>
            <person name="Grigoriev I.V."/>
            <person name="Horton A.C."/>
            <person name="de Jong P.J."/>
            <person name="Jurka J."/>
            <person name="Kapitonov V.V."/>
            <person name="Kohara Y."/>
            <person name="Kuroki Y."/>
            <person name="Lindquist E."/>
            <person name="Lucas S."/>
            <person name="Osoegawa K."/>
            <person name="Pennacchio L.A."/>
            <person name="Salamov A.A."/>
            <person name="Satou Y."/>
            <person name="Sauka-Spengler T."/>
            <person name="Schmutz J."/>
            <person name="Shin-I T."/>
            <person name="Toyoda A."/>
            <person name="Bronner-Fraser M."/>
            <person name="Fujiyama A."/>
            <person name="Holland L.Z."/>
            <person name="Holland P.W.H."/>
            <person name="Satoh N."/>
            <person name="Rokhsar D.S."/>
        </authorList>
    </citation>
    <scope>NUCLEOTIDE SEQUENCE [LARGE SCALE GENOMIC DNA]</scope>
    <source>
        <strain evidence="2">S238N-H82</strain>
        <tissue evidence="2">Testes</tissue>
    </source>
</reference>
<evidence type="ECO:0000313" key="2">
    <source>
        <dbReference type="EMBL" id="EEN51088.1"/>
    </source>
</evidence>
<dbReference type="Gene3D" id="3.40.190.10">
    <property type="entry name" value="Periplasmic binding protein-like II"/>
    <property type="match status" value="2"/>
</dbReference>